<evidence type="ECO:0000256" key="4">
    <source>
        <dbReference type="ARBA" id="ARBA00022679"/>
    </source>
</evidence>
<dbReference type="GO" id="GO:0008963">
    <property type="term" value="F:phospho-N-acetylmuramoyl-pentapeptide-transferase activity"/>
    <property type="evidence" value="ECO:0007669"/>
    <property type="project" value="UniProtKB-UniRule"/>
</dbReference>
<comment type="subcellular location">
    <subcellularLocation>
        <location evidence="12">Cell membrane</location>
        <topology evidence="12">Multi-pass membrane protein</topology>
    </subcellularLocation>
    <subcellularLocation>
        <location evidence="1">Membrane</location>
        <topology evidence="1">Multi-pass membrane protein</topology>
    </subcellularLocation>
</comment>
<feature type="binding site" evidence="14">
    <location>
        <position position="260"/>
    </location>
    <ligand>
        <name>Mg(2+)</name>
        <dbReference type="ChEBI" id="CHEBI:18420"/>
    </ligand>
</feature>
<dbReference type="Pfam" id="PF10555">
    <property type="entry name" value="MraY_sig1"/>
    <property type="match status" value="1"/>
</dbReference>
<dbReference type="eggNOG" id="COG0472">
    <property type="taxonomic scope" value="Bacteria"/>
</dbReference>
<comment type="similarity">
    <text evidence="2 12">Belongs to the glycosyltransferase 4 family. MraY subfamily.</text>
</comment>
<dbReference type="GO" id="GO:0008360">
    <property type="term" value="P:regulation of cell shape"/>
    <property type="evidence" value="ECO:0007669"/>
    <property type="project" value="UniProtKB-KW"/>
</dbReference>
<evidence type="ECO:0000256" key="2">
    <source>
        <dbReference type="ARBA" id="ARBA00005583"/>
    </source>
</evidence>
<proteinExistence type="inferred from homology"/>
<feature type="transmembrane region" description="Helical" evidence="12">
    <location>
        <begin position="65"/>
        <end position="83"/>
    </location>
</feature>
<dbReference type="GO" id="GO:0051301">
    <property type="term" value="P:cell division"/>
    <property type="evidence" value="ECO:0007669"/>
    <property type="project" value="UniProtKB-KW"/>
</dbReference>
<keyword evidence="12 14" id="KW-0460">Magnesium</keyword>
<evidence type="ECO:0000256" key="10">
    <source>
        <dbReference type="ARBA" id="ARBA00023306"/>
    </source>
</evidence>
<dbReference type="OrthoDB" id="9805475at2"/>
<keyword evidence="4 12" id="KW-0808">Transferase</keyword>
<dbReference type="AlphaFoldDB" id="A0A1W6BXY0"/>
<evidence type="ECO:0000256" key="9">
    <source>
        <dbReference type="ARBA" id="ARBA00023136"/>
    </source>
</evidence>
<organism evidence="15 16">
    <name type="scientific">Campylobacter cuniculorum DSM 23162 = LMG 24588</name>
    <dbReference type="NCBI Taxonomy" id="1121267"/>
    <lineage>
        <taxon>Bacteria</taxon>
        <taxon>Pseudomonadati</taxon>
        <taxon>Campylobacterota</taxon>
        <taxon>Epsilonproteobacteria</taxon>
        <taxon>Campylobacterales</taxon>
        <taxon>Campylobacteraceae</taxon>
        <taxon>Campylobacter</taxon>
    </lineage>
</organism>
<feature type="transmembrane region" description="Helical" evidence="12">
    <location>
        <begin position="193"/>
        <end position="212"/>
    </location>
</feature>
<evidence type="ECO:0000256" key="3">
    <source>
        <dbReference type="ARBA" id="ARBA00022618"/>
    </source>
</evidence>
<feature type="transmembrane region" description="Helical" evidence="12">
    <location>
        <begin position="232"/>
        <end position="249"/>
    </location>
</feature>
<accession>A0A1W6BXY0</accession>
<dbReference type="InterPro" id="IPR018480">
    <property type="entry name" value="PNAcMuramoyl-5peptid_Trfase_CS"/>
</dbReference>
<dbReference type="UniPathway" id="UPA00219"/>
<sequence length="353" mass="39526">MYYLSELSNYAFFSYISVRAGFAFFIALCLSLFLMPRFILWAKAKKANQPIYKYAPQNHQNKNDTPTMGGLVFISCAIVASLFCVKFDNVFTICAILCLVLFCLIGLIDDLGKILKKDNHCGLSARVKFILQILASVICIIPLYLSAEFNTELYLPFYKHPLFDMGIFAFFFWILVFISSSNAVNLTDGLDGLATVPSIFSLSSLGIFLYLSGNLNYSEYLLLPKIQGLGEVVIVCAALIGALMGFLWYNCYPAQIFMGDSGSLSLGAFIGFLAIISKNEILLLLIGFVFVLETISVILQVGSFKIFNKRVFKMAPIHHHFEKAGWVENKIIVRFWMIALLSNLIALASIKIR</sequence>
<dbReference type="RefSeq" id="WP_027306538.1">
    <property type="nucleotide sequence ID" value="NZ_CP020867.1"/>
</dbReference>
<dbReference type="Proteomes" id="UP000192902">
    <property type="component" value="Chromosome"/>
</dbReference>
<dbReference type="GO" id="GO:0009252">
    <property type="term" value="P:peptidoglycan biosynthetic process"/>
    <property type="evidence" value="ECO:0007669"/>
    <property type="project" value="UniProtKB-UniRule"/>
</dbReference>
<keyword evidence="3 12" id="KW-0132">Cell division</keyword>
<evidence type="ECO:0000256" key="14">
    <source>
        <dbReference type="PIRSR" id="PIRSR600715-1"/>
    </source>
</evidence>
<comment type="catalytic activity">
    <reaction evidence="12">
        <text>UDP-N-acetyl-alpha-D-muramoyl-L-alanyl-gamma-D-glutamyl-meso-2,6-diaminopimeloyl-D-alanyl-D-alanine + di-trans,octa-cis-undecaprenyl phosphate = di-trans,octa-cis-undecaprenyl diphospho-N-acetyl-alpha-D-muramoyl-L-alanyl-D-glutamyl-meso-2,6-diaminopimeloyl-D-alanyl-D-alanine + UMP</text>
        <dbReference type="Rhea" id="RHEA:28386"/>
        <dbReference type="ChEBI" id="CHEBI:57865"/>
        <dbReference type="ChEBI" id="CHEBI:60392"/>
        <dbReference type="ChEBI" id="CHEBI:61386"/>
        <dbReference type="ChEBI" id="CHEBI:61387"/>
        <dbReference type="EC" id="2.7.8.13"/>
    </reaction>
</comment>
<comment type="function">
    <text evidence="12">Catalyzes the initial step of the lipid cycle reactions in the biosynthesis of the cell wall peptidoglycan: transfers peptidoglycan precursor phospho-MurNAc-pentapeptide from UDP-MurNAc-pentapeptide onto the lipid carrier undecaprenyl phosphate, yielding undecaprenyl-pyrophosphoryl-MurNAc-pentapeptide, known as lipid I.</text>
</comment>
<evidence type="ECO:0000256" key="6">
    <source>
        <dbReference type="ARBA" id="ARBA00022960"/>
    </source>
</evidence>
<feature type="transmembrane region" description="Helical" evidence="12">
    <location>
        <begin position="282"/>
        <end position="304"/>
    </location>
</feature>
<dbReference type="InterPro" id="IPR003524">
    <property type="entry name" value="PNAcMuramoyl-5peptid_Trfase"/>
</dbReference>
<feature type="transmembrane region" description="Helical" evidence="12">
    <location>
        <begin position="20"/>
        <end position="44"/>
    </location>
</feature>
<keyword evidence="5 12" id="KW-0812">Transmembrane</keyword>
<name>A0A1W6BXY0_9BACT</name>
<dbReference type="STRING" id="1121267.CCUN_1346"/>
<keyword evidence="11 12" id="KW-0961">Cell wall biogenesis/degradation</keyword>
<keyword evidence="6 12" id="KW-0133">Cell shape</keyword>
<evidence type="ECO:0000256" key="8">
    <source>
        <dbReference type="ARBA" id="ARBA00022989"/>
    </source>
</evidence>
<protein>
    <recommendedName>
        <fullName evidence="12 13">Phospho-N-acetylmuramoyl-pentapeptide-transferase</fullName>
        <ecNumber evidence="12 13">2.7.8.13</ecNumber>
    </recommendedName>
    <alternativeName>
        <fullName evidence="12">UDP-MurNAc-pentapeptide phosphotransferase</fullName>
    </alternativeName>
</protein>
<dbReference type="KEGG" id="ccun:CCUN_1346"/>
<comment type="pathway">
    <text evidence="12">Cell wall biogenesis; peptidoglycan biosynthesis.</text>
</comment>
<dbReference type="GO" id="GO:0005886">
    <property type="term" value="C:plasma membrane"/>
    <property type="evidence" value="ECO:0007669"/>
    <property type="project" value="UniProtKB-SubCell"/>
</dbReference>
<evidence type="ECO:0000256" key="1">
    <source>
        <dbReference type="ARBA" id="ARBA00004141"/>
    </source>
</evidence>
<evidence type="ECO:0000256" key="5">
    <source>
        <dbReference type="ARBA" id="ARBA00022692"/>
    </source>
</evidence>
<evidence type="ECO:0000256" key="11">
    <source>
        <dbReference type="ARBA" id="ARBA00023316"/>
    </source>
</evidence>
<keyword evidence="12 14" id="KW-0479">Metal-binding</keyword>
<keyword evidence="10 12" id="KW-0131">Cell cycle</keyword>
<keyword evidence="7 12" id="KW-0573">Peptidoglycan synthesis</keyword>
<evidence type="ECO:0000313" key="15">
    <source>
        <dbReference type="EMBL" id="ARJ56934.1"/>
    </source>
</evidence>
<keyword evidence="9 12" id="KW-0472">Membrane</keyword>
<dbReference type="PROSITE" id="PS01348">
    <property type="entry name" value="MRAY_2"/>
    <property type="match status" value="1"/>
</dbReference>
<feature type="transmembrane region" description="Helical" evidence="12">
    <location>
        <begin position="256"/>
        <end position="276"/>
    </location>
</feature>
<comment type="cofactor">
    <cofactor evidence="12 14">
        <name>Mg(2+)</name>
        <dbReference type="ChEBI" id="CHEBI:18420"/>
    </cofactor>
</comment>
<keyword evidence="8 12" id="KW-1133">Transmembrane helix</keyword>
<reference evidence="15 16" key="1">
    <citation type="submission" date="2017-04" db="EMBL/GenBank/DDBJ databases">
        <title>Complete genome sequence of the Campylobacter cuniculorum type strain LMG24588.</title>
        <authorList>
            <person name="Miller W.G."/>
            <person name="Yee E."/>
            <person name="Revez J."/>
            <person name="Bono J.L."/>
            <person name="Rossi M."/>
        </authorList>
    </citation>
    <scope>NUCLEOTIDE SEQUENCE [LARGE SCALE GENOMIC DNA]</scope>
    <source>
        <strain evidence="15 16">LMG 24588</strain>
    </source>
</reference>
<dbReference type="PANTHER" id="PTHR22926">
    <property type="entry name" value="PHOSPHO-N-ACETYLMURAMOYL-PENTAPEPTIDE-TRANSFERASE"/>
    <property type="match status" value="1"/>
</dbReference>
<evidence type="ECO:0000256" key="7">
    <source>
        <dbReference type="ARBA" id="ARBA00022984"/>
    </source>
</evidence>
<feature type="transmembrane region" description="Helical" evidence="12">
    <location>
        <begin position="129"/>
        <end position="147"/>
    </location>
</feature>
<dbReference type="Pfam" id="PF00953">
    <property type="entry name" value="Glycos_transf_4"/>
    <property type="match status" value="1"/>
</dbReference>
<keyword evidence="12" id="KW-1003">Cell membrane</keyword>
<dbReference type="NCBIfam" id="TIGR00445">
    <property type="entry name" value="mraY"/>
    <property type="match status" value="1"/>
</dbReference>
<evidence type="ECO:0000256" key="12">
    <source>
        <dbReference type="HAMAP-Rule" id="MF_00038"/>
    </source>
</evidence>
<feature type="transmembrane region" description="Helical" evidence="12">
    <location>
        <begin position="89"/>
        <end position="108"/>
    </location>
</feature>
<evidence type="ECO:0000256" key="13">
    <source>
        <dbReference type="NCBIfam" id="TIGR00445"/>
    </source>
</evidence>
<feature type="transmembrane region" description="Helical" evidence="12">
    <location>
        <begin position="167"/>
        <end position="186"/>
    </location>
</feature>
<dbReference type="InterPro" id="IPR000715">
    <property type="entry name" value="Glycosyl_transferase_4"/>
</dbReference>
<feature type="transmembrane region" description="Helical" evidence="12">
    <location>
        <begin position="331"/>
        <end position="350"/>
    </location>
</feature>
<dbReference type="GO" id="GO:0051992">
    <property type="term" value="F:UDP-N-acetylmuramoyl-L-alanyl-D-glutamyl-meso-2,6-diaminopimelyl-D-alanyl-D-alanine:undecaprenyl-phosphate transferase activity"/>
    <property type="evidence" value="ECO:0007669"/>
    <property type="project" value="RHEA"/>
</dbReference>
<dbReference type="CDD" id="cd06852">
    <property type="entry name" value="GT_MraY"/>
    <property type="match status" value="1"/>
</dbReference>
<dbReference type="GO" id="GO:0071555">
    <property type="term" value="P:cell wall organization"/>
    <property type="evidence" value="ECO:0007669"/>
    <property type="project" value="UniProtKB-KW"/>
</dbReference>
<dbReference type="GO" id="GO:0046872">
    <property type="term" value="F:metal ion binding"/>
    <property type="evidence" value="ECO:0007669"/>
    <property type="project" value="UniProtKB-KW"/>
</dbReference>
<feature type="binding site" evidence="14">
    <location>
        <position position="185"/>
    </location>
    <ligand>
        <name>Mg(2+)</name>
        <dbReference type="ChEBI" id="CHEBI:18420"/>
    </ligand>
</feature>
<dbReference type="EMBL" id="CP020867">
    <property type="protein sequence ID" value="ARJ56934.1"/>
    <property type="molecule type" value="Genomic_DNA"/>
</dbReference>
<dbReference type="PANTHER" id="PTHR22926:SF5">
    <property type="entry name" value="PHOSPHO-N-ACETYLMURAMOYL-PENTAPEPTIDE-TRANSFERASE HOMOLOG"/>
    <property type="match status" value="1"/>
</dbReference>
<evidence type="ECO:0000313" key="16">
    <source>
        <dbReference type="Proteomes" id="UP000192902"/>
    </source>
</evidence>
<dbReference type="EC" id="2.7.8.13" evidence="12 13"/>
<dbReference type="HAMAP" id="MF_00038">
    <property type="entry name" value="MraY"/>
    <property type="match status" value="1"/>
</dbReference>
<gene>
    <name evidence="12 15" type="primary">mraY</name>
    <name evidence="15" type="ORF">CCUN_1346</name>
</gene>
<dbReference type="PROSITE" id="PS01347">
    <property type="entry name" value="MRAY_1"/>
    <property type="match status" value="1"/>
</dbReference>